<evidence type="ECO:0000313" key="1">
    <source>
        <dbReference type="EMBL" id="GBO03535.1"/>
    </source>
</evidence>
<evidence type="ECO:0000313" key="2">
    <source>
        <dbReference type="Proteomes" id="UP000499080"/>
    </source>
</evidence>
<reference evidence="1 2" key="1">
    <citation type="journal article" date="2019" name="Sci. Rep.">
        <title>Orb-weaving spider Araneus ventricosus genome elucidates the spidroin gene catalogue.</title>
        <authorList>
            <person name="Kono N."/>
            <person name="Nakamura H."/>
            <person name="Ohtoshi R."/>
            <person name="Moran D.A.P."/>
            <person name="Shinohara A."/>
            <person name="Yoshida Y."/>
            <person name="Fujiwara M."/>
            <person name="Mori M."/>
            <person name="Tomita M."/>
            <person name="Arakawa K."/>
        </authorList>
    </citation>
    <scope>NUCLEOTIDE SEQUENCE [LARGE SCALE GENOMIC DNA]</scope>
</reference>
<comment type="caution">
    <text evidence="1">The sequence shown here is derived from an EMBL/GenBank/DDBJ whole genome shotgun (WGS) entry which is preliminary data.</text>
</comment>
<proteinExistence type="predicted"/>
<organism evidence="1 2">
    <name type="scientific">Araneus ventricosus</name>
    <name type="common">Orbweaver spider</name>
    <name type="synonym">Epeira ventricosa</name>
    <dbReference type="NCBI Taxonomy" id="182803"/>
    <lineage>
        <taxon>Eukaryota</taxon>
        <taxon>Metazoa</taxon>
        <taxon>Ecdysozoa</taxon>
        <taxon>Arthropoda</taxon>
        <taxon>Chelicerata</taxon>
        <taxon>Arachnida</taxon>
        <taxon>Araneae</taxon>
        <taxon>Araneomorphae</taxon>
        <taxon>Entelegynae</taxon>
        <taxon>Araneoidea</taxon>
        <taxon>Araneidae</taxon>
        <taxon>Araneus</taxon>
    </lineage>
</organism>
<keyword evidence="2" id="KW-1185">Reference proteome</keyword>
<dbReference type="EMBL" id="BGPR01030795">
    <property type="protein sequence ID" value="GBO03535.1"/>
    <property type="molecule type" value="Genomic_DNA"/>
</dbReference>
<gene>
    <name evidence="1" type="ORF">AVEN_181764_1</name>
</gene>
<dbReference type="AlphaFoldDB" id="A0A4Y2TSB0"/>
<sequence length="210" mass="24107">MFVIQIKIDDERNLHGAVVEGTVYWKAMQIVSLMGYRANSEIIRLYVSDVIRMSNLVPRDRNTSCVIPKQAKMITNDQVFSLATKVKKPCDEFVILFSKLFTQPLRADPKRDIHYLIRYPELTCKDPAVMYIEPNGGIFLKDLITKTKNCERIALNPEECSGTLTGMHSSETGDDKMVRIKFCGENSIPSYLIVMTTKNRKIRYFPQEDS</sequence>
<dbReference type="Proteomes" id="UP000499080">
    <property type="component" value="Unassembled WGS sequence"/>
</dbReference>
<name>A0A4Y2TSB0_ARAVE</name>
<protein>
    <submittedName>
        <fullName evidence="1">Uncharacterized protein</fullName>
    </submittedName>
</protein>
<accession>A0A4Y2TSB0</accession>